<protein>
    <recommendedName>
        <fullName evidence="3">3-hydroxyisobutyrate dehydrogenase</fullName>
        <ecNumber evidence="3">1.1.1.31</ecNumber>
    </recommendedName>
</protein>
<dbReference type="Gene3D" id="1.10.1040.10">
    <property type="entry name" value="N-(1-d-carboxylethyl)-l-norvaline Dehydrogenase, domain 2"/>
    <property type="match status" value="1"/>
</dbReference>
<accession>A0ABR0K9T7</accession>
<comment type="catalytic activity">
    <reaction evidence="7">
        <text>3-hydroxy-2-methylpropanoate + NAD(+) = 2-methyl-3-oxopropanoate + NADH + H(+)</text>
        <dbReference type="Rhea" id="RHEA:17681"/>
        <dbReference type="ChEBI" id="CHEBI:11805"/>
        <dbReference type="ChEBI" id="CHEBI:15378"/>
        <dbReference type="ChEBI" id="CHEBI:57540"/>
        <dbReference type="ChEBI" id="CHEBI:57700"/>
        <dbReference type="ChEBI" id="CHEBI:57945"/>
        <dbReference type="EC" id="1.1.1.31"/>
    </reaction>
</comment>
<dbReference type="EC" id="1.1.1.31" evidence="3"/>
<feature type="domain" description="3-hydroxyisobutyrate dehydrogenase-like NAD-binding" evidence="9">
    <location>
        <begin position="185"/>
        <end position="309"/>
    </location>
</feature>
<evidence type="ECO:0000256" key="5">
    <source>
        <dbReference type="ARBA" id="ARBA00023002"/>
    </source>
</evidence>
<proteinExistence type="inferred from homology"/>
<dbReference type="PROSITE" id="PS00895">
    <property type="entry name" value="3_HYDROXYISOBUT_DH"/>
    <property type="match status" value="1"/>
</dbReference>
<dbReference type="PIRSF" id="PIRSF000103">
    <property type="entry name" value="HIBADH"/>
    <property type="match status" value="1"/>
</dbReference>
<keyword evidence="6" id="KW-0520">NAD</keyword>
<evidence type="ECO:0000256" key="1">
    <source>
        <dbReference type="ARBA" id="ARBA00005109"/>
    </source>
</evidence>
<organism evidence="10 11">
    <name type="scientific">Lithohypha guttulata</name>
    <dbReference type="NCBI Taxonomy" id="1690604"/>
    <lineage>
        <taxon>Eukaryota</taxon>
        <taxon>Fungi</taxon>
        <taxon>Dikarya</taxon>
        <taxon>Ascomycota</taxon>
        <taxon>Pezizomycotina</taxon>
        <taxon>Eurotiomycetes</taxon>
        <taxon>Chaetothyriomycetidae</taxon>
        <taxon>Chaetothyriales</taxon>
        <taxon>Trichomeriaceae</taxon>
        <taxon>Lithohypha</taxon>
    </lineage>
</organism>
<dbReference type="SUPFAM" id="SSF51735">
    <property type="entry name" value="NAD(P)-binding Rossmann-fold domains"/>
    <property type="match status" value="1"/>
</dbReference>
<dbReference type="InterPro" id="IPR008927">
    <property type="entry name" value="6-PGluconate_DH-like_C_sf"/>
</dbReference>
<sequence length="316" mass="33822">MSSPEKAIAFVGLGVMGYGMARNMRERVGKETTLVVCDLNQEAIDKFKAESSEHGPIEIVKNGFEAIQKANTLFTVMPSGDAVRSVYLDPETGILAGAAASGDQKKLLVECGTIPQSVITEVAEASQRVKNVDFIDAPISGGPIGSNAGTLSIMVGAPQKLFDQVRPLLEYMGKSESIFHCGDVGTGTAFKIINNYVSLISILSVSEAYNIASRMNLDLNVLTDLMNTSSAQCWVISKNNPIPGITPGGAASRGYEGGFRLELAHKDLSLGTELAEMVGARRDLHKVALAVFEEAKADPRYAGKDSRVLYKMLNED</sequence>
<dbReference type="Pfam" id="PF03446">
    <property type="entry name" value="NAD_binding_2"/>
    <property type="match status" value="1"/>
</dbReference>
<comment type="pathway">
    <text evidence="1">Amino-acid degradation; L-valine degradation.</text>
</comment>
<dbReference type="InterPro" id="IPR013328">
    <property type="entry name" value="6PGD_dom2"/>
</dbReference>
<feature type="domain" description="6-phosphogluconate dehydrogenase NADP-binding" evidence="8">
    <location>
        <begin position="8"/>
        <end position="179"/>
    </location>
</feature>
<evidence type="ECO:0000313" key="10">
    <source>
        <dbReference type="EMBL" id="KAK5092368.1"/>
    </source>
</evidence>
<dbReference type="InterPro" id="IPR002204">
    <property type="entry name" value="3-OH-isobutyrate_DH-rel_CS"/>
</dbReference>
<dbReference type="PANTHER" id="PTHR22981:SF7">
    <property type="entry name" value="3-HYDROXYISOBUTYRATE DEHYDROGENASE, MITOCHONDRIAL"/>
    <property type="match status" value="1"/>
</dbReference>
<evidence type="ECO:0000256" key="3">
    <source>
        <dbReference type="ARBA" id="ARBA00012991"/>
    </source>
</evidence>
<evidence type="ECO:0000256" key="4">
    <source>
        <dbReference type="ARBA" id="ARBA00022456"/>
    </source>
</evidence>
<dbReference type="PANTHER" id="PTHR22981">
    <property type="entry name" value="3-HYDROXYISOBUTYRATE DEHYDROGENASE-RELATED"/>
    <property type="match status" value="1"/>
</dbReference>
<evidence type="ECO:0000259" key="8">
    <source>
        <dbReference type="Pfam" id="PF03446"/>
    </source>
</evidence>
<dbReference type="Pfam" id="PF14833">
    <property type="entry name" value="NAD_binding_11"/>
    <property type="match status" value="1"/>
</dbReference>
<dbReference type="InterPro" id="IPR029154">
    <property type="entry name" value="HIBADH-like_NADP-bd"/>
</dbReference>
<reference evidence="10 11" key="1">
    <citation type="submission" date="2023-08" db="EMBL/GenBank/DDBJ databases">
        <title>Black Yeasts Isolated from many extreme environments.</title>
        <authorList>
            <person name="Coleine C."/>
            <person name="Stajich J.E."/>
            <person name="Selbmann L."/>
        </authorList>
    </citation>
    <scope>NUCLEOTIDE SEQUENCE [LARGE SCALE GENOMIC DNA]</scope>
    <source>
        <strain evidence="10 11">CCFEE 5885</strain>
    </source>
</reference>
<keyword evidence="11" id="KW-1185">Reference proteome</keyword>
<dbReference type="EMBL" id="JAVRRG010000059">
    <property type="protein sequence ID" value="KAK5092368.1"/>
    <property type="molecule type" value="Genomic_DNA"/>
</dbReference>
<name>A0ABR0K9T7_9EURO</name>
<dbReference type="Proteomes" id="UP001345013">
    <property type="component" value="Unassembled WGS sequence"/>
</dbReference>
<dbReference type="InterPro" id="IPR036291">
    <property type="entry name" value="NAD(P)-bd_dom_sf"/>
</dbReference>
<keyword evidence="5" id="KW-0560">Oxidoreductase</keyword>
<comment type="similarity">
    <text evidence="2">Belongs to the HIBADH-related family. 3-hydroxyisobutyrate dehydrogenase subfamily.</text>
</comment>
<evidence type="ECO:0000256" key="7">
    <source>
        <dbReference type="ARBA" id="ARBA00049197"/>
    </source>
</evidence>
<dbReference type="SUPFAM" id="SSF48179">
    <property type="entry name" value="6-phosphogluconate dehydrogenase C-terminal domain-like"/>
    <property type="match status" value="1"/>
</dbReference>
<gene>
    <name evidence="10" type="ORF">LTR24_005291</name>
</gene>
<keyword evidence="4" id="KW-0101">Branched-chain amino acid catabolism</keyword>
<evidence type="ECO:0000256" key="2">
    <source>
        <dbReference type="ARBA" id="ARBA00006013"/>
    </source>
</evidence>
<evidence type="ECO:0000259" key="9">
    <source>
        <dbReference type="Pfam" id="PF14833"/>
    </source>
</evidence>
<evidence type="ECO:0000256" key="6">
    <source>
        <dbReference type="ARBA" id="ARBA00023027"/>
    </source>
</evidence>
<comment type="caution">
    <text evidence="10">The sequence shown here is derived from an EMBL/GenBank/DDBJ whole genome shotgun (WGS) entry which is preliminary data.</text>
</comment>
<dbReference type="InterPro" id="IPR006115">
    <property type="entry name" value="6PGDH_NADP-bd"/>
</dbReference>
<dbReference type="Gene3D" id="3.40.50.720">
    <property type="entry name" value="NAD(P)-binding Rossmann-like Domain"/>
    <property type="match status" value="1"/>
</dbReference>
<dbReference type="InterPro" id="IPR015815">
    <property type="entry name" value="HIBADH-related"/>
</dbReference>
<evidence type="ECO:0000313" key="11">
    <source>
        <dbReference type="Proteomes" id="UP001345013"/>
    </source>
</evidence>